<evidence type="ECO:0000256" key="1">
    <source>
        <dbReference type="SAM" id="MobiDB-lite"/>
    </source>
</evidence>
<feature type="compositionally biased region" description="Low complexity" evidence="1">
    <location>
        <begin position="7"/>
        <end position="17"/>
    </location>
</feature>
<evidence type="ECO:0000313" key="3">
    <source>
        <dbReference type="EMBL" id="MEQ2184037.1"/>
    </source>
</evidence>
<gene>
    <name evidence="3" type="ORF">GOODEAATRI_003852</name>
</gene>
<protein>
    <recommendedName>
        <fullName evidence="2">Strawberry notch helicase C domain-containing protein</fullName>
    </recommendedName>
</protein>
<accession>A0ABV0PKM7</accession>
<dbReference type="InterPro" id="IPR026937">
    <property type="entry name" value="SBNO_Helicase_C_dom"/>
</dbReference>
<dbReference type="Proteomes" id="UP001476798">
    <property type="component" value="Unassembled WGS sequence"/>
</dbReference>
<dbReference type="PANTHER" id="PTHR12706">
    <property type="entry name" value="STRAWBERRY NOTCH-RELATED"/>
    <property type="match status" value="1"/>
</dbReference>
<feature type="domain" description="Strawberry notch helicase C" evidence="2">
    <location>
        <begin position="51"/>
        <end position="90"/>
    </location>
</feature>
<organism evidence="3 4">
    <name type="scientific">Goodea atripinnis</name>
    <dbReference type="NCBI Taxonomy" id="208336"/>
    <lineage>
        <taxon>Eukaryota</taxon>
        <taxon>Metazoa</taxon>
        <taxon>Chordata</taxon>
        <taxon>Craniata</taxon>
        <taxon>Vertebrata</taxon>
        <taxon>Euteleostomi</taxon>
        <taxon>Actinopterygii</taxon>
        <taxon>Neopterygii</taxon>
        <taxon>Teleostei</taxon>
        <taxon>Neoteleostei</taxon>
        <taxon>Acanthomorphata</taxon>
        <taxon>Ovalentaria</taxon>
        <taxon>Atherinomorphae</taxon>
        <taxon>Cyprinodontiformes</taxon>
        <taxon>Goodeidae</taxon>
        <taxon>Goodea</taxon>
    </lineage>
</organism>
<evidence type="ECO:0000313" key="4">
    <source>
        <dbReference type="Proteomes" id="UP001476798"/>
    </source>
</evidence>
<feature type="compositionally biased region" description="Polar residues" evidence="1">
    <location>
        <begin position="46"/>
        <end position="58"/>
    </location>
</feature>
<dbReference type="EMBL" id="JAHRIO010080118">
    <property type="protein sequence ID" value="MEQ2184037.1"/>
    <property type="molecule type" value="Genomic_DNA"/>
</dbReference>
<name>A0ABV0PKM7_9TELE</name>
<dbReference type="PANTHER" id="PTHR12706:SF5">
    <property type="entry name" value="PROTEIN STRAWBERRY NOTCH HOMOLOG 2"/>
    <property type="match status" value="1"/>
</dbReference>
<keyword evidence="4" id="KW-1185">Reference proteome</keyword>
<reference evidence="3 4" key="1">
    <citation type="submission" date="2021-06" db="EMBL/GenBank/DDBJ databases">
        <authorList>
            <person name="Palmer J.M."/>
        </authorList>
    </citation>
    <scope>NUCLEOTIDE SEQUENCE [LARGE SCALE GENOMIC DNA]</scope>
    <source>
        <strain evidence="3 4">GA_2019</strain>
        <tissue evidence="3">Muscle</tissue>
    </source>
</reference>
<comment type="caution">
    <text evidence="3">The sequence shown here is derived from an EMBL/GenBank/DDBJ whole genome shotgun (WGS) entry which is preliminary data.</text>
</comment>
<proteinExistence type="predicted"/>
<evidence type="ECO:0000259" key="2">
    <source>
        <dbReference type="Pfam" id="PF13871"/>
    </source>
</evidence>
<sequence>MPKHTVDSGGVINISDDSSSDSEGMDTDSNSSPDSLQDNDDVIFVNHTSCQSGRTHRSNQVTAPEYIFLISELAGERRFASIVAKRLESLVIGVLSIDPWNA</sequence>
<dbReference type="InterPro" id="IPR026741">
    <property type="entry name" value="SNO"/>
</dbReference>
<dbReference type="Pfam" id="PF13871">
    <property type="entry name" value="Helicase_C_4"/>
    <property type="match status" value="1"/>
</dbReference>
<feature type="region of interest" description="Disordered" evidence="1">
    <location>
        <begin position="1"/>
        <end position="58"/>
    </location>
</feature>